<reference evidence="11" key="1">
    <citation type="submission" date="2019-05" db="EMBL/GenBank/DDBJ databases">
        <title>Metatranscriptomic reconstruction reveals RNA viruses with the potential to shape carbon cycling in soil.</title>
        <authorList>
            <person name="Starr E.P."/>
            <person name="Nuccio E."/>
            <person name="Pett-Ridge J."/>
            <person name="Banfield J.F."/>
            <person name="Firestone M.K."/>
        </authorList>
    </citation>
    <scope>NUCLEOTIDE SEQUENCE</scope>
    <source>
        <strain evidence="11">H2_Bulk_36_scaffold_754</strain>
    </source>
</reference>
<comment type="cofactor">
    <cofactor evidence="9">
        <name>Mg(2+)</name>
        <dbReference type="ChEBI" id="CHEBI:18420"/>
    </cofactor>
    <text evidence="9">Binds 2 Mg(2+) per subunit.</text>
</comment>
<feature type="binding site" evidence="9">
    <location>
        <position position="411"/>
    </location>
    <ligand>
        <name>Mg(2+)</name>
        <dbReference type="ChEBI" id="CHEBI:18420"/>
        <label>2</label>
    </ligand>
</feature>
<evidence type="ECO:0000256" key="9">
    <source>
        <dbReference type="PIRSR" id="PIRSR605093-1"/>
    </source>
</evidence>
<keyword evidence="9" id="KW-0460">Magnesium</keyword>
<keyword evidence="6" id="KW-0693">Viral RNA replication</keyword>
<dbReference type="EC" id="2.7.7.48" evidence="1"/>
<keyword evidence="5" id="KW-0547">Nucleotide-binding</keyword>
<evidence type="ECO:0000259" key="10">
    <source>
        <dbReference type="PROSITE" id="PS50522"/>
    </source>
</evidence>
<evidence type="ECO:0000313" key="11">
    <source>
        <dbReference type="EMBL" id="QDH91449.1"/>
    </source>
</evidence>
<organism evidence="11">
    <name type="scientific">Leviviridae sp</name>
    <dbReference type="NCBI Taxonomy" id="2027243"/>
    <lineage>
        <taxon>Viruses</taxon>
        <taxon>Riboviria</taxon>
        <taxon>Orthornavirae</taxon>
        <taxon>Lenarviricota</taxon>
        <taxon>Leviviricetes</taxon>
        <taxon>Norzivirales</taxon>
        <taxon>Fiersviridae</taxon>
    </lineage>
</organism>
<gene>
    <name evidence="11" type="ORF">H2Bulk36754_000001</name>
</gene>
<comment type="catalytic activity">
    <reaction evidence="8">
        <text>RNA(n) + a ribonucleoside 5'-triphosphate = RNA(n+1) + diphosphate</text>
        <dbReference type="Rhea" id="RHEA:21248"/>
        <dbReference type="Rhea" id="RHEA-COMP:14527"/>
        <dbReference type="Rhea" id="RHEA-COMP:17342"/>
        <dbReference type="ChEBI" id="CHEBI:33019"/>
        <dbReference type="ChEBI" id="CHEBI:61557"/>
        <dbReference type="ChEBI" id="CHEBI:140395"/>
        <dbReference type="EC" id="2.7.7.48"/>
    </reaction>
</comment>
<feature type="binding site" evidence="9">
    <location>
        <position position="313"/>
    </location>
    <ligand>
        <name>Mg(2+)</name>
        <dbReference type="ChEBI" id="CHEBI:18420"/>
        <label>2</label>
    </ligand>
</feature>
<keyword evidence="2 11" id="KW-0696">RNA-directed RNA polymerase</keyword>
<keyword evidence="9" id="KW-0479">Metal-binding</keyword>
<evidence type="ECO:0000256" key="8">
    <source>
        <dbReference type="ARBA" id="ARBA00048744"/>
    </source>
</evidence>
<evidence type="ECO:0000256" key="7">
    <source>
        <dbReference type="ARBA" id="ARBA00030248"/>
    </source>
</evidence>
<keyword evidence="4" id="KW-0548">Nucleotidyltransferase</keyword>
<dbReference type="GO" id="GO:0003968">
    <property type="term" value="F:RNA-directed RNA polymerase activity"/>
    <property type="evidence" value="ECO:0007669"/>
    <property type="project" value="UniProtKB-KW"/>
</dbReference>
<evidence type="ECO:0000256" key="6">
    <source>
        <dbReference type="ARBA" id="ARBA00022953"/>
    </source>
</evidence>
<feature type="binding site" evidence="9">
    <location>
        <position position="410"/>
    </location>
    <ligand>
        <name>Mg(2+)</name>
        <dbReference type="ChEBI" id="CHEBI:18420"/>
        <label>2</label>
    </ligand>
</feature>
<sequence>MKSLMLLWMKLAQECAGWCNTSVTMDCKTVRGRSNSEGISFLTITLPSFGKDFERSLDLGKVDRNLFQGFAWKGGLPKFLWGFLDLVFDRTSGVLLDEPSFDAIRSVRQLTLMFGKMHMQCTPEREQAAFDGYIQCEQDVRANSVFGPTIGFDGYRRIASMLFWNVFKHVDHKINMQELYPKHGPGSTADRLSSNEKWRLKTWPRRLDEVFPVSEYLIPNYSFIESIQNVDILEPGSEIPARVISVPKTQKAPRIIAMEPAAMQYMQQALLPEILDAIRGVDYLDSMLGFDDQTPNQRMALEGSLSGELATLDLSEASDRVSYQHVSVLLDGYPNLLAGVDACRSRMADVPGHGIIPLAKFASMGSALCFPFEAMVFLTVILLGIERSLNTSLSLRDIKSLMGSVRVYGDDIIVPVEYVSSVVETLETFGFVVNTNKSFWTGKFRESCGKEYYDGLDVSIVKVRHMFPTHRRDATGTISVVSLRNQLYWAGYWRTCQWLDCWIEGFMCYFPRVLESSPVLGRESVLGFDTQRIHEHYHSPLVKGYVVSSRSPIDPLDDFGALLKYFTLRGDEPLQDEDHLERSGRPQAVYTKLRWSSPF</sequence>
<dbReference type="GO" id="GO:0046872">
    <property type="term" value="F:metal ion binding"/>
    <property type="evidence" value="ECO:0007669"/>
    <property type="project" value="UniProtKB-KW"/>
</dbReference>
<proteinExistence type="predicted"/>
<feature type="domain" description="RdRp catalytic" evidence="10">
    <location>
        <begin position="298"/>
        <end position="442"/>
    </location>
</feature>
<dbReference type="EMBL" id="MN036237">
    <property type="protein sequence ID" value="QDH91449.1"/>
    <property type="molecule type" value="Genomic_RNA"/>
</dbReference>
<evidence type="ECO:0000256" key="1">
    <source>
        <dbReference type="ARBA" id="ARBA00012494"/>
    </source>
</evidence>
<dbReference type="GO" id="GO:0039694">
    <property type="term" value="P:viral RNA genome replication"/>
    <property type="evidence" value="ECO:0007669"/>
    <property type="project" value="InterPro"/>
</dbReference>
<evidence type="ECO:0000256" key="2">
    <source>
        <dbReference type="ARBA" id="ARBA00022484"/>
    </source>
</evidence>
<dbReference type="PROSITE" id="PS50522">
    <property type="entry name" value="RDRP_PHAGE"/>
    <property type="match status" value="1"/>
</dbReference>
<protein>
    <recommendedName>
        <fullName evidence="1">RNA-directed RNA polymerase</fullName>
        <ecNumber evidence="1">2.7.7.48</ecNumber>
    </recommendedName>
    <alternativeName>
        <fullName evidence="7">RNA replicase beta chain</fullName>
    </alternativeName>
</protein>
<evidence type="ECO:0000256" key="5">
    <source>
        <dbReference type="ARBA" id="ARBA00022741"/>
    </source>
</evidence>
<dbReference type="InterPro" id="IPR005093">
    <property type="entry name" value="RNArep_beta"/>
</dbReference>
<dbReference type="InterPro" id="IPR007096">
    <property type="entry name" value="RNA-dir_Rpol_cat_phage"/>
</dbReference>
<name>A0A514DCU6_9VIRU</name>
<evidence type="ECO:0000256" key="4">
    <source>
        <dbReference type="ARBA" id="ARBA00022695"/>
    </source>
</evidence>
<accession>A0A514DCU6</accession>
<keyword evidence="3" id="KW-0808">Transferase</keyword>
<dbReference type="GO" id="GO:0000166">
    <property type="term" value="F:nucleotide binding"/>
    <property type="evidence" value="ECO:0007669"/>
    <property type="project" value="UniProtKB-KW"/>
</dbReference>
<dbReference type="Pfam" id="PF03431">
    <property type="entry name" value="RNA_replicase_B"/>
    <property type="match status" value="1"/>
</dbReference>
<evidence type="ECO:0000256" key="3">
    <source>
        <dbReference type="ARBA" id="ARBA00022679"/>
    </source>
</evidence>